<proteinExistence type="predicted"/>
<evidence type="ECO:0008006" key="3">
    <source>
        <dbReference type="Google" id="ProtNLM"/>
    </source>
</evidence>
<organism evidence="1 2">
    <name type="scientific">Sanghuangporus baumii</name>
    <name type="common">Phellinus baumii</name>
    <dbReference type="NCBI Taxonomy" id="108892"/>
    <lineage>
        <taxon>Eukaryota</taxon>
        <taxon>Fungi</taxon>
        <taxon>Dikarya</taxon>
        <taxon>Basidiomycota</taxon>
        <taxon>Agaricomycotina</taxon>
        <taxon>Agaricomycetes</taxon>
        <taxon>Hymenochaetales</taxon>
        <taxon>Hymenochaetaceae</taxon>
        <taxon>Sanghuangporus</taxon>
    </lineage>
</organism>
<dbReference type="Proteomes" id="UP000757232">
    <property type="component" value="Unassembled WGS sequence"/>
</dbReference>
<reference evidence="1" key="1">
    <citation type="submission" date="2016-06" db="EMBL/GenBank/DDBJ databases">
        <title>Draft Genome sequence of the fungus Inonotus baumii.</title>
        <authorList>
            <person name="Zhu H."/>
            <person name="Lin W."/>
        </authorList>
    </citation>
    <scope>NUCLEOTIDE SEQUENCE</scope>
    <source>
        <strain evidence="1">821</strain>
    </source>
</reference>
<dbReference type="AlphaFoldDB" id="A0A9Q5HZV1"/>
<gene>
    <name evidence="1" type="ORF">A7U60_g3781</name>
</gene>
<keyword evidence="2" id="KW-1185">Reference proteome</keyword>
<protein>
    <recommendedName>
        <fullName evidence="3">BTB domain-containing protein</fullName>
    </recommendedName>
</protein>
<accession>A0A9Q5HZV1</accession>
<comment type="caution">
    <text evidence="1">The sequence shown here is derived from an EMBL/GenBank/DDBJ whole genome shotgun (WGS) entry which is preliminary data.</text>
</comment>
<evidence type="ECO:0000313" key="1">
    <source>
        <dbReference type="EMBL" id="OCB89097.1"/>
    </source>
</evidence>
<sequence length="215" mass="23442">MTASHPFDDSRSDMILRNVDFWVLAATLGRSSPIFKDMFSILQPTYGMPDTVYGAFTTQTRLQSETADNITWERYASPSGDPPLPPAVAEALSRITFRTHATPRPLHFVIEEISSLSRPQTQPRSSRSSQLPRVSRKVTVILGRSRRLAVEDHSLELKELLEEHHGSGSVGGEVRKTVGDVASAIIGYSSSSSSKGCDVGIVVMQAARRGAEDGS</sequence>
<evidence type="ECO:0000313" key="2">
    <source>
        <dbReference type="Proteomes" id="UP000757232"/>
    </source>
</evidence>
<dbReference type="OrthoDB" id="2687058at2759"/>
<name>A0A9Q5HZV1_SANBA</name>
<dbReference type="EMBL" id="LNZH02000165">
    <property type="protein sequence ID" value="OCB89097.1"/>
    <property type="molecule type" value="Genomic_DNA"/>
</dbReference>